<dbReference type="STRING" id="1577792.QX51_13320"/>
<feature type="domain" description="4Fe-4S ferredoxin-type" evidence="4">
    <location>
        <begin position="31"/>
        <end position="60"/>
    </location>
</feature>
<dbReference type="InterPro" id="IPR003149">
    <property type="entry name" value="Fe_hydrogenase_ssu"/>
</dbReference>
<accession>A0A0B3W281</accession>
<dbReference type="PROSITE" id="PS00198">
    <property type="entry name" value="4FE4S_FER_1"/>
    <property type="match status" value="1"/>
</dbReference>
<feature type="domain" description="4Fe-4S ferredoxin-type" evidence="4">
    <location>
        <begin position="1"/>
        <end position="30"/>
    </location>
</feature>
<comment type="caution">
    <text evidence="5">The sequence shown here is derived from an EMBL/GenBank/DDBJ whole genome shotgun (WGS) entry which is preliminary data.</text>
</comment>
<name>A0A0B3W281_9FIRM</name>
<dbReference type="SUPFAM" id="SSF53920">
    <property type="entry name" value="Fe-only hydrogenase"/>
    <property type="match status" value="1"/>
</dbReference>
<dbReference type="PANTHER" id="PTHR11615">
    <property type="entry name" value="NITRATE, FORMATE, IRON DEHYDROGENASE"/>
    <property type="match status" value="1"/>
</dbReference>
<organism evidence="5 6">
    <name type="scientific">Terrisporobacter othiniensis</name>
    <dbReference type="NCBI Taxonomy" id="1577792"/>
    <lineage>
        <taxon>Bacteria</taxon>
        <taxon>Bacillati</taxon>
        <taxon>Bacillota</taxon>
        <taxon>Clostridia</taxon>
        <taxon>Peptostreptococcales</taxon>
        <taxon>Peptostreptococcaceae</taxon>
        <taxon>Terrisporobacter</taxon>
    </lineage>
</organism>
<keyword evidence="1" id="KW-0479">Metal-binding</keyword>
<keyword evidence="3" id="KW-0411">Iron-sulfur</keyword>
<keyword evidence="6" id="KW-1185">Reference proteome</keyword>
<dbReference type="SMART" id="SM00902">
    <property type="entry name" value="Fe_hyd_SSU"/>
    <property type="match status" value="1"/>
</dbReference>
<dbReference type="InterPro" id="IPR036991">
    <property type="entry name" value="Fe_hydrogenase_ssu_sf"/>
</dbReference>
<evidence type="ECO:0000256" key="2">
    <source>
        <dbReference type="ARBA" id="ARBA00023004"/>
    </source>
</evidence>
<dbReference type="Pfam" id="PF02256">
    <property type="entry name" value="Fe_hyd_SSU"/>
    <property type="match status" value="1"/>
</dbReference>
<dbReference type="OrthoDB" id="9805142at2"/>
<reference evidence="5 6" key="1">
    <citation type="submission" date="2014-12" db="EMBL/GenBank/DDBJ databases">
        <title>Draft genome sequence of Terrisporobacter sp. 08-306576, isolated from the blood culture of a bacteremia patient.</title>
        <authorList>
            <person name="Lund L.C."/>
            <person name="Sydenham T.V."/>
            <person name="Hogh S.V."/>
            <person name="Skov M.N."/>
            <person name="Kemp M."/>
            <person name="Justesen U.S."/>
        </authorList>
    </citation>
    <scope>NUCLEOTIDE SEQUENCE [LARGE SCALE GENOMIC DNA]</scope>
    <source>
        <strain evidence="5 6">08-306576</strain>
    </source>
</reference>
<dbReference type="InterPro" id="IPR009016">
    <property type="entry name" value="Fe_hydrogenase"/>
</dbReference>
<dbReference type="PROSITE" id="PS51379">
    <property type="entry name" value="4FE4S_FER_2"/>
    <property type="match status" value="2"/>
</dbReference>
<dbReference type="SUPFAM" id="SSF54862">
    <property type="entry name" value="4Fe-4S ferredoxins"/>
    <property type="match status" value="1"/>
</dbReference>
<evidence type="ECO:0000313" key="6">
    <source>
        <dbReference type="Proteomes" id="UP000031189"/>
    </source>
</evidence>
<dbReference type="Gene3D" id="4.10.260.20">
    <property type="entry name" value="Iron hydrogenase, small subunit"/>
    <property type="match status" value="1"/>
</dbReference>
<dbReference type="Gene3D" id="3.30.70.20">
    <property type="match status" value="1"/>
</dbReference>
<evidence type="ECO:0000256" key="3">
    <source>
        <dbReference type="ARBA" id="ARBA00023014"/>
    </source>
</evidence>
<dbReference type="InterPro" id="IPR013352">
    <property type="entry name" value="Fe_hydrogenase_subset"/>
</dbReference>
<evidence type="ECO:0000256" key="1">
    <source>
        <dbReference type="ARBA" id="ARBA00022723"/>
    </source>
</evidence>
<dbReference type="RefSeq" id="WP_039680390.1">
    <property type="nucleotide sequence ID" value="NZ_JAWGXO010000009.1"/>
</dbReference>
<dbReference type="InterPro" id="IPR017900">
    <property type="entry name" value="4Fe4S_Fe_S_CS"/>
</dbReference>
<dbReference type="InterPro" id="IPR050340">
    <property type="entry name" value="Cytosolic_Fe-S_CAF"/>
</dbReference>
<dbReference type="Proteomes" id="UP000031189">
    <property type="component" value="Unassembled WGS sequence"/>
</dbReference>
<dbReference type="InterPro" id="IPR004108">
    <property type="entry name" value="Fe_hydrogenase_lsu_C"/>
</dbReference>
<evidence type="ECO:0000313" key="5">
    <source>
        <dbReference type="EMBL" id="KHS56422.1"/>
    </source>
</evidence>
<evidence type="ECO:0000259" key="4">
    <source>
        <dbReference type="PROSITE" id="PS51379"/>
    </source>
</evidence>
<dbReference type="GO" id="GO:0051536">
    <property type="term" value="F:iron-sulfur cluster binding"/>
    <property type="evidence" value="ECO:0007669"/>
    <property type="project" value="UniProtKB-KW"/>
</dbReference>
<proteinExistence type="predicted"/>
<dbReference type="Gene3D" id="3.40.50.1780">
    <property type="match status" value="1"/>
</dbReference>
<sequence length="458" mass="50202">MIVSIDKDLCTGCQECVKVCPAFAIEGEAGKPQKINEDRCVVCGQCVQVCKSYASIIDHGEELIENKKSERKLPEIINEPLFAANNVCDVDRVKEALKDSSKITMVQCAPAVRVALGEDFGMELGSLTPGKMAAALKALKFDKVYDTNFAADLTIMEEGNELIKRVTTGGTLPMFTSCCPAWVKFLEDNYPELTDHLSTCKSPQQMAGAVFKTYGAEINNIEAKDIYSVSIMPCTCKKFECDRPEMKSSGYRDVDVVLTTRELAYLIKDAGINFNTLEESEFETPLGIYTGAGTIFGVTGGVMEAALRTGYEVITGDKIPSIDIPAVRGSESFRTAEIKIGDLTLNVGIVTGLKNVVPVLEDLKAGKLNLDFIEVMTCPVGCVSGGGQPKLLLEEYRELAYKNRADATYNHDKNLPLRKSHENPEITKIYEDFLKEPLGSVSHHLLHTKYCIGKEVAN</sequence>
<keyword evidence="2" id="KW-0408">Iron</keyword>
<dbReference type="Pfam" id="PF13237">
    <property type="entry name" value="Fer4_10"/>
    <property type="match status" value="1"/>
</dbReference>
<dbReference type="InterPro" id="IPR017896">
    <property type="entry name" value="4Fe4S_Fe-S-bd"/>
</dbReference>
<dbReference type="Pfam" id="PF02906">
    <property type="entry name" value="Fe_hyd_lg_C"/>
    <property type="match status" value="1"/>
</dbReference>
<dbReference type="GO" id="GO:0008901">
    <property type="term" value="F:ferredoxin hydrogenase activity"/>
    <property type="evidence" value="ECO:0007669"/>
    <property type="project" value="InterPro"/>
</dbReference>
<protein>
    <submittedName>
        <fullName evidence="5">Iron hydrogenase</fullName>
    </submittedName>
</protein>
<dbReference type="EMBL" id="JWHR01000112">
    <property type="protein sequence ID" value="KHS56422.1"/>
    <property type="molecule type" value="Genomic_DNA"/>
</dbReference>
<dbReference type="AlphaFoldDB" id="A0A0B3W281"/>
<dbReference type="Gene3D" id="3.40.950.10">
    <property type="entry name" value="Fe-only Hydrogenase (Larger Subunit), Chain L, domain 3"/>
    <property type="match status" value="1"/>
</dbReference>
<gene>
    <name evidence="5" type="ORF">QX51_13320</name>
</gene>
<dbReference type="GO" id="GO:0005506">
    <property type="term" value="F:iron ion binding"/>
    <property type="evidence" value="ECO:0007669"/>
    <property type="project" value="InterPro"/>
</dbReference>
<dbReference type="NCBIfam" id="TIGR02512">
    <property type="entry name" value="FeFe_hydrog_A"/>
    <property type="match status" value="1"/>
</dbReference>